<dbReference type="HOGENOM" id="CLU_2059741_0_0_11"/>
<feature type="compositionally biased region" description="Low complexity" evidence="1">
    <location>
        <begin position="59"/>
        <end position="73"/>
    </location>
</feature>
<feature type="region of interest" description="Disordered" evidence="1">
    <location>
        <begin position="1"/>
        <end position="23"/>
    </location>
</feature>
<protein>
    <submittedName>
        <fullName evidence="2">Uncharacterized protein</fullName>
    </submittedName>
</protein>
<reference evidence="2" key="1">
    <citation type="submission" date="2007-10" db="EMBL/GenBank/DDBJ databases">
        <title>Complete sequence of Salinispora arenicola CNS-205.</title>
        <authorList>
            <consortium name="US DOE Joint Genome Institute"/>
            <person name="Copeland A."/>
            <person name="Lucas S."/>
            <person name="Lapidus A."/>
            <person name="Barry K."/>
            <person name="Glavina del Rio T."/>
            <person name="Dalin E."/>
            <person name="Tice H."/>
            <person name="Pitluck S."/>
            <person name="Foster B."/>
            <person name="Schmutz J."/>
            <person name="Larimer F."/>
            <person name="Land M."/>
            <person name="Hauser L."/>
            <person name="Kyrpides N."/>
            <person name="Ivanova N."/>
            <person name="Jensen P.R."/>
            <person name="Moore B.S."/>
            <person name="Penn K."/>
            <person name="Jenkins C."/>
            <person name="Udwary D."/>
            <person name="Xiang L."/>
            <person name="Gontang E."/>
            <person name="Richardson P."/>
        </authorList>
    </citation>
    <scope>NUCLEOTIDE SEQUENCE [LARGE SCALE GENOMIC DNA]</scope>
    <source>
        <strain evidence="2">CNS-205</strain>
    </source>
</reference>
<organism evidence="2">
    <name type="scientific">Salinispora arenicola (strain CNS-205)</name>
    <dbReference type="NCBI Taxonomy" id="391037"/>
    <lineage>
        <taxon>Bacteria</taxon>
        <taxon>Bacillati</taxon>
        <taxon>Actinomycetota</taxon>
        <taxon>Actinomycetes</taxon>
        <taxon>Micromonosporales</taxon>
        <taxon>Micromonosporaceae</taxon>
        <taxon>Salinispora</taxon>
    </lineage>
</organism>
<gene>
    <name evidence="2" type="ordered locus">Sare_0526</name>
</gene>
<name>A8M0D4_SALAI</name>
<dbReference type="eggNOG" id="ENOG5031WM8">
    <property type="taxonomic scope" value="Bacteria"/>
</dbReference>
<dbReference type="AlphaFoldDB" id="A8M0D4"/>
<evidence type="ECO:0000256" key="1">
    <source>
        <dbReference type="SAM" id="MobiDB-lite"/>
    </source>
</evidence>
<dbReference type="KEGG" id="saq:Sare_0526"/>
<dbReference type="EMBL" id="CP000850">
    <property type="protein sequence ID" value="ABV96455.1"/>
    <property type="molecule type" value="Genomic_DNA"/>
</dbReference>
<feature type="compositionally biased region" description="Basic and acidic residues" evidence="1">
    <location>
        <begin position="1"/>
        <end position="21"/>
    </location>
</feature>
<sequence length="119" mass="13779">MRPVHRRDPSLAEHRGRRPEDALWTARPHRLAFARGGRWVRGRRPQTVPARTAPRRIARITMAQQQESRQQAAERNRQKRDAKRKRDWADEAAQARTADDPRAMAPHDAAGRPSQGRQL</sequence>
<proteinExistence type="predicted"/>
<accession>A8M0D4</accession>
<feature type="compositionally biased region" description="Basic residues" evidence="1">
    <location>
        <begin position="77"/>
        <end position="86"/>
    </location>
</feature>
<evidence type="ECO:0000313" key="2">
    <source>
        <dbReference type="EMBL" id="ABV96455.1"/>
    </source>
</evidence>
<feature type="region of interest" description="Disordered" evidence="1">
    <location>
        <begin position="42"/>
        <end position="119"/>
    </location>
</feature>